<organism evidence="1">
    <name type="scientific">marine sediment metagenome</name>
    <dbReference type="NCBI Taxonomy" id="412755"/>
    <lineage>
        <taxon>unclassified sequences</taxon>
        <taxon>metagenomes</taxon>
        <taxon>ecological metagenomes</taxon>
    </lineage>
</organism>
<protein>
    <submittedName>
        <fullName evidence="1">Uncharacterized protein</fullName>
    </submittedName>
</protein>
<name>X0TSJ7_9ZZZZ</name>
<dbReference type="AlphaFoldDB" id="X0TSJ7"/>
<dbReference type="EMBL" id="BARS01012017">
    <property type="protein sequence ID" value="GAF96189.1"/>
    <property type="molecule type" value="Genomic_DNA"/>
</dbReference>
<comment type="caution">
    <text evidence="1">The sequence shown here is derived from an EMBL/GenBank/DDBJ whole genome shotgun (WGS) entry which is preliminary data.</text>
</comment>
<feature type="non-terminal residue" evidence="1">
    <location>
        <position position="165"/>
    </location>
</feature>
<accession>X0TSJ7</accession>
<gene>
    <name evidence="1" type="ORF">S01H1_21610</name>
</gene>
<proteinExistence type="predicted"/>
<evidence type="ECO:0000313" key="1">
    <source>
        <dbReference type="EMBL" id="GAF96189.1"/>
    </source>
</evidence>
<sequence length="165" mass="20078">MNDSKLSSIVEVKRFLQESDVIEFKKRFRKEAYEWIEETLKRFDYLYLGKKEKGLIKKYLKKVTGYSRPQVTRQIKEYRETGRVRLKEYKRNKFEWRYTSKDILLLAQTAELHDYPNGASLKKTLERMANKYKEEEYRNISAISVSHIYNLKKTVSYRRSVTFYQ</sequence>
<reference evidence="1" key="1">
    <citation type="journal article" date="2014" name="Front. Microbiol.">
        <title>High frequency of phylogenetically diverse reductive dehalogenase-homologous genes in deep subseafloor sedimentary metagenomes.</title>
        <authorList>
            <person name="Kawai M."/>
            <person name="Futagami T."/>
            <person name="Toyoda A."/>
            <person name="Takaki Y."/>
            <person name="Nishi S."/>
            <person name="Hori S."/>
            <person name="Arai W."/>
            <person name="Tsubouchi T."/>
            <person name="Morono Y."/>
            <person name="Uchiyama I."/>
            <person name="Ito T."/>
            <person name="Fujiyama A."/>
            <person name="Inagaki F."/>
            <person name="Takami H."/>
        </authorList>
    </citation>
    <scope>NUCLEOTIDE SEQUENCE</scope>
    <source>
        <strain evidence="1">Expedition CK06-06</strain>
    </source>
</reference>